<dbReference type="InterPro" id="IPR050866">
    <property type="entry name" value="CNG_cation_channel"/>
</dbReference>
<keyword evidence="1" id="KW-1071">Ligand-gated ion channel</keyword>
<gene>
    <name evidence="3" type="ORF">F6J89_33390</name>
</gene>
<dbReference type="GO" id="GO:0005221">
    <property type="term" value="F:intracellularly cyclic nucleotide-activated monoatomic cation channel activity"/>
    <property type="evidence" value="ECO:0007669"/>
    <property type="project" value="InterPro"/>
</dbReference>
<keyword evidence="1" id="KW-0813">Transport</keyword>
<dbReference type="Gene3D" id="1.10.287.130">
    <property type="match status" value="1"/>
</dbReference>
<comment type="caution">
    <text evidence="3">The sequence shown here is derived from an EMBL/GenBank/DDBJ whole genome shotgun (WGS) entry which is preliminary data.</text>
</comment>
<accession>A0A6B3NKT5</accession>
<protein>
    <submittedName>
        <fullName evidence="3">Cyclic nucleotide-binding domain-containing protein</fullName>
    </submittedName>
</protein>
<evidence type="ECO:0000256" key="1">
    <source>
        <dbReference type="ARBA" id="ARBA00023286"/>
    </source>
</evidence>
<feature type="domain" description="Cyclic nucleotide-binding" evidence="2">
    <location>
        <begin position="10"/>
        <end position="129"/>
    </location>
</feature>
<dbReference type="SMART" id="SM00100">
    <property type="entry name" value="cNMP"/>
    <property type="match status" value="1"/>
</dbReference>
<keyword evidence="1" id="KW-0406">Ion transport</keyword>
<dbReference type="Gene3D" id="2.60.120.10">
    <property type="entry name" value="Jelly Rolls"/>
    <property type="match status" value="1"/>
</dbReference>
<evidence type="ECO:0000259" key="2">
    <source>
        <dbReference type="PROSITE" id="PS50042"/>
    </source>
</evidence>
<dbReference type="PROSITE" id="PS50042">
    <property type="entry name" value="CNMP_BINDING_3"/>
    <property type="match status" value="1"/>
</dbReference>
<evidence type="ECO:0000313" key="3">
    <source>
        <dbReference type="EMBL" id="NER32360.1"/>
    </source>
</evidence>
<dbReference type="InterPro" id="IPR000595">
    <property type="entry name" value="cNMP-bd_dom"/>
</dbReference>
<name>A0A6B3NKT5_9CYAN</name>
<organism evidence="3">
    <name type="scientific">Symploca sp. SIO1C4</name>
    <dbReference type="NCBI Taxonomy" id="2607765"/>
    <lineage>
        <taxon>Bacteria</taxon>
        <taxon>Bacillati</taxon>
        <taxon>Cyanobacteriota</taxon>
        <taxon>Cyanophyceae</taxon>
        <taxon>Coleofasciculales</taxon>
        <taxon>Coleofasciculaceae</taxon>
        <taxon>Symploca</taxon>
    </lineage>
</organism>
<dbReference type="PANTHER" id="PTHR45638:SF11">
    <property type="entry name" value="CYCLIC NUCLEOTIDE-GATED CATION CHANNEL SUBUNIT A"/>
    <property type="match status" value="1"/>
</dbReference>
<dbReference type="SUPFAM" id="SSF51206">
    <property type="entry name" value="cAMP-binding domain-like"/>
    <property type="match status" value="1"/>
</dbReference>
<dbReference type="CDD" id="cd00038">
    <property type="entry name" value="CAP_ED"/>
    <property type="match status" value="1"/>
</dbReference>
<dbReference type="GO" id="GO:0044877">
    <property type="term" value="F:protein-containing complex binding"/>
    <property type="evidence" value="ECO:0007669"/>
    <property type="project" value="TreeGrafter"/>
</dbReference>
<keyword evidence="1" id="KW-0407">Ion channel</keyword>
<dbReference type="PANTHER" id="PTHR45638">
    <property type="entry name" value="CYCLIC NUCLEOTIDE-GATED CATION CHANNEL SUBUNIT A"/>
    <property type="match status" value="1"/>
</dbReference>
<feature type="non-terminal residue" evidence="3">
    <location>
        <position position="168"/>
    </location>
</feature>
<dbReference type="InterPro" id="IPR014710">
    <property type="entry name" value="RmlC-like_jellyroll"/>
</dbReference>
<proteinExistence type="predicted"/>
<sequence length="168" mass="18389">MLEVLPKISLFKDLTTQEQLKILQVGTEISLSPGDMLFKQEEPATHFYMVITGAIQISRRIDNRELVLATYESGKFFGELPLLAGVAHLASGKAVSSSQLLTLKEEDFWQVLMLFPSVRKAVLGNMASRMQELQTLSQHRQKLVALGTLAAGLAHELNNPASAARGAA</sequence>
<dbReference type="EMBL" id="JAAHFQ010001201">
    <property type="protein sequence ID" value="NER32360.1"/>
    <property type="molecule type" value="Genomic_DNA"/>
</dbReference>
<reference evidence="3" key="1">
    <citation type="submission" date="2019-11" db="EMBL/GenBank/DDBJ databases">
        <title>Genomic insights into an expanded diversity of filamentous marine cyanobacteria reveals the extraordinary biosynthetic potential of Moorea and Okeania.</title>
        <authorList>
            <person name="Ferreira Leao T."/>
            <person name="Wang M."/>
            <person name="Moss N."/>
            <person name="Da Silva R."/>
            <person name="Sanders J."/>
            <person name="Nurk S."/>
            <person name="Gurevich A."/>
            <person name="Humphrey G."/>
            <person name="Reher R."/>
            <person name="Zhu Q."/>
            <person name="Belda-Ferre P."/>
            <person name="Glukhov E."/>
            <person name="Rex R."/>
            <person name="Dorrestein P.C."/>
            <person name="Knight R."/>
            <person name="Pevzner P."/>
            <person name="Gerwick W.H."/>
            <person name="Gerwick L."/>
        </authorList>
    </citation>
    <scope>NUCLEOTIDE SEQUENCE</scope>
    <source>
        <strain evidence="3">SIO1C4</strain>
    </source>
</reference>
<dbReference type="AlphaFoldDB" id="A0A6B3NKT5"/>
<dbReference type="InterPro" id="IPR018490">
    <property type="entry name" value="cNMP-bd_dom_sf"/>
</dbReference>
<dbReference type="Pfam" id="PF00027">
    <property type="entry name" value="cNMP_binding"/>
    <property type="match status" value="1"/>
</dbReference>